<reference evidence="1 2" key="1">
    <citation type="submission" date="2019-02" db="EMBL/GenBank/DDBJ databases">
        <title>Paenibacillus sp. nov., isolated from surface-sterilized tissue of Thalictrum simplex L.</title>
        <authorList>
            <person name="Tuo L."/>
        </authorList>
    </citation>
    <scope>NUCLEOTIDE SEQUENCE [LARGE SCALE GENOMIC DNA]</scope>
    <source>
        <strain evidence="1 2">N2SHLJ1</strain>
    </source>
</reference>
<dbReference type="AlphaFoldDB" id="A0A4Q9DLU4"/>
<dbReference type="EMBL" id="SIRE01000015">
    <property type="protein sequence ID" value="TBL76127.1"/>
    <property type="molecule type" value="Genomic_DNA"/>
</dbReference>
<accession>A0A4Q9DLU4</accession>
<dbReference type="Proteomes" id="UP000293142">
    <property type="component" value="Unassembled WGS sequence"/>
</dbReference>
<dbReference type="PANTHER" id="PTHR36849:SF1">
    <property type="entry name" value="CYTOPLASMIC PROTEIN"/>
    <property type="match status" value="1"/>
</dbReference>
<dbReference type="RefSeq" id="WP_131015472.1">
    <property type="nucleotide sequence ID" value="NZ_SIRE01000015.1"/>
</dbReference>
<protein>
    <submittedName>
        <fullName evidence="1">DUF488 family protein</fullName>
    </submittedName>
</protein>
<organism evidence="1 2">
    <name type="scientific">Paenibacillus thalictri</name>
    <dbReference type="NCBI Taxonomy" id="2527873"/>
    <lineage>
        <taxon>Bacteria</taxon>
        <taxon>Bacillati</taxon>
        <taxon>Bacillota</taxon>
        <taxon>Bacilli</taxon>
        <taxon>Bacillales</taxon>
        <taxon>Paenibacillaceae</taxon>
        <taxon>Paenibacillus</taxon>
    </lineage>
</organism>
<dbReference type="InterPro" id="IPR052552">
    <property type="entry name" value="YeaO-like"/>
</dbReference>
<proteinExistence type="predicted"/>
<gene>
    <name evidence="1" type="ORF">EYB31_21535</name>
</gene>
<dbReference type="Pfam" id="PF22752">
    <property type="entry name" value="DUF488-N3i"/>
    <property type="match status" value="1"/>
</dbReference>
<keyword evidence="2" id="KW-1185">Reference proteome</keyword>
<dbReference type="PANTHER" id="PTHR36849">
    <property type="entry name" value="CYTOPLASMIC PROTEIN-RELATED"/>
    <property type="match status" value="1"/>
</dbReference>
<name>A0A4Q9DLU4_9BACL</name>
<dbReference type="OrthoDB" id="9790745at2"/>
<evidence type="ECO:0000313" key="2">
    <source>
        <dbReference type="Proteomes" id="UP000293142"/>
    </source>
</evidence>
<sequence>MILIKRIYDPIHEFDGKRILVDRLWPRGVSKEKAAIDEWMKEVAPSHELRKWFHEHANFDEFKEKYRKELKGDESKIVFLKQLQKWADEGTVTLLYSAKDEVQNQAVFLSGIIHEIDNV</sequence>
<comment type="caution">
    <text evidence="1">The sequence shown here is derived from an EMBL/GenBank/DDBJ whole genome shotgun (WGS) entry which is preliminary data.</text>
</comment>
<evidence type="ECO:0000313" key="1">
    <source>
        <dbReference type="EMBL" id="TBL76127.1"/>
    </source>
</evidence>